<protein>
    <recommendedName>
        <fullName evidence="4">SurA N-terminal domain-containing protein</fullName>
    </recommendedName>
</protein>
<dbReference type="SUPFAM" id="SSF109998">
    <property type="entry name" value="Triger factor/SurA peptide-binding domain-like"/>
    <property type="match status" value="1"/>
</dbReference>
<evidence type="ECO:0000256" key="1">
    <source>
        <dbReference type="SAM" id="SignalP"/>
    </source>
</evidence>
<dbReference type="InterPro" id="IPR027304">
    <property type="entry name" value="Trigger_fact/SurA_dom_sf"/>
</dbReference>
<sequence length="178" mass="20516">MKYFILLLIMSVSVACSNATTEKETVVSVDDGDVVAIVKGEEVTLKDIRSLYNVPDEKIAMMVKNFVKEEIMVLEAKKLGIDVSGEMEGIELAFPFDDTENENFFENQAEYLNMTSRDYYDVYFKERLERNAYVNNLVNEVLDLSQYGVDDTELLDEKINEYIDGLLNEYKEEIEILL</sequence>
<name>A0ABT5VNV1_9BACI</name>
<comment type="caution">
    <text evidence="2">The sequence shown here is derived from an EMBL/GenBank/DDBJ whole genome shotgun (WGS) entry which is preliminary data.</text>
</comment>
<dbReference type="Proteomes" id="UP001148125">
    <property type="component" value="Unassembled WGS sequence"/>
</dbReference>
<keyword evidence="3" id="KW-1185">Reference proteome</keyword>
<dbReference type="EMBL" id="JAOTPO010000027">
    <property type="protein sequence ID" value="MDE5416173.1"/>
    <property type="molecule type" value="Genomic_DNA"/>
</dbReference>
<feature type="signal peptide" evidence="1">
    <location>
        <begin position="1"/>
        <end position="18"/>
    </location>
</feature>
<accession>A0ABT5VNV1</accession>
<evidence type="ECO:0008006" key="4">
    <source>
        <dbReference type="Google" id="ProtNLM"/>
    </source>
</evidence>
<reference evidence="2" key="1">
    <citation type="submission" date="2024-05" db="EMBL/GenBank/DDBJ databases">
        <title>Alkalihalobacillus sp. strain MEB203 novel alkaliphilic bacterium from Lonar Lake, India.</title>
        <authorList>
            <person name="Joshi A."/>
            <person name="Thite S."/>
            <person name="Mengade P."/>
        </authorList>
    </citation>
    <scope>NUCLEOTIDE SEQUENCE</scope>
    <source>
        <strain evidence="2">MEB 203</strain>
    </source>
</reference>
<evidence type="ECO:0000313" key="2">
    <source>
        <dbReference type="EMBL" id="MDE5416173.1"/>
    </source>
</evidence>
<dbReference type="PROSITE" id="PS51257">
    <property type="entry name" value="PROKAR_LIPOPROTEIN"/>
    <property type="match status" value="1"/>
</dbReference>
<dbReference type="RefSeq" id="WP_275120759.1">
    <property type="nucleotide sequence ID" value="NZ_JAOTPO010000027.1"/>
</dbReference>
<feature type="chain" id="PRO_5046627059" description="SurA N-terminal domain-containing protein" evidence="1">
    <location>
        <begin position="19"/>
        <end position="178"/>
    </location>
</feature>
<gene>
    <name evidence="2" type="ORF">N7Z68_22980</name>
</gene>
<proteinExistence type="predicted"/>
<evidence type="ECO:0000313" key="3">
    <source>
        <dbReference type="Proteomes" id="UP001148125"/>
    </source>
</evidence>
<keyword evidence="1" id="KW-0732">Signal</keyword>
<organism evidence="2 3">
    <name type="scientific">Alkalihalobacterium chitinilyticum</name>
    <dbReference type="NCBI Taxonomy" id="2980103"/>
    <lineage>
        <taxon>Bacteria</taxon>
        <taxon>Bacillati</taxon>
        <taxon>Bacillota</taxon>
        <taxon>Bacilli</taxon>
        <taxon>Bacillales</taxon>
        <taxon>Bacillaceae</taxon>
        <taxon>Alkalihalobacterium</taxon>
    </lineage>
</organism>